<accession>A0A9P8NYU1</accession>
<evidence type="ECO:0000313" key="10">
    <source>
        <dbReference type="EMBL" id="KAH3662002.1"/>
    </source>
</evidence>
<dbReference type="GO" id="GO:0008270">
    <property type="term" value="F:zinc ion binding"/>
    <property type="evidence" value="ECO:0007669"/>
    <property type="project" value="UniProtKB-KW"/>
</dbReference>
<dbReference type="InterPro" id="IPR000504">
    <property type="entry name" value="RRM_dom"/>
</dbReference>
<feature type="region of interest" description="Disordered" evidence="7">
    <location>
        <begin position="51"/>
        <end position="75"/>
    </location>
</feature>
<evidence type="ECO:0000256" key="2">
    <source>
        <dbReference type="ARBA" id="ARBA00022737"/>
    </source>
</evidence>
<evidence type="ECO:0000259" key="9">
    <source>
        <dbReference type="PROSITE" id="PS50103"/>
    </source>
</evidence>
<dbReference type="EMBL" id="JAEUBE010000414">
    <property type="protein sequence ID" value="KAH3662002.1"/>
    <property type="molecule type" value="Genomic_DNA"/>
</dbReference>
<dbReference type="InterPro" id="IPR003954">
    <property type="entry name" value="RRM_euk-type"/>
</dbReference>
<keyword evidence="3 6" id="KW-0863">Zinc-finger</keyword>
<reference evidence="10" key="2">
    <citation type="submission" date="2021-01" db="EMBL/GenBank/DDBJ databases">
        <authorList>
            <person name="Schikora-Tamarit M.A."/>
        </authorList>
    </citation>
    <scope>NUCLEOTIDE SEQUENCE</scope>
    <source>
        <strain evidence="10">CBS6075</strain>
    </source>
</reference>
<dbReference type="InterPro" id="IPR009145">
    <property type="entry name" value="U2AF_small"/>
</dbReference>
<dbReference type="InterPro" id="IPR012677">
    <property type="entry name" value="Nucleotide-bd_a/b_plait_sf"/>
</dbReference>
<evidence type="ECO:0000256" key="6">
    <source>
        <dbReference type="PROSITE-ProRule" id="PRU00723"/>
    </source>
</evidence>
<dbReference type="Gene3D" id="3.30.70.330">
    <property type="match status" value="1"/>
</dbReference>
<evidence type="ECO:0000313" key="11">
    <source>
        <dbReference type="Proteomes" id="UP000769157"/>
    </source>
</evidence>
<evidence type="ECO:0000256" key="3">
    <source>
        <dbReference type="ARBA" id="ARBA00022771"/>
    </source>
</evidence>
<protein>
    <recommendedName>
        <fullName evidence="12">Splicing factor U2AF 23 kDa subunit</fullName>
    </recommendedName>
</protein>
<reference evidence="10" key="1">
    <citation type="journal article" date="2021" name="Open Biol.">
        <title>Shared evolutionary footprints suggest mitochondrial oxidative damage underlies multiple complex I losses in fungi.</title>
        <authorList>
            <person name="Schikora-Tamarit M.A."/>
            <person name="Marcet-Houben M."/>
            <person name="Nosek J."/>
            <person name="Gabaldon T."/>
        </authorList>
    </citation>
    <scope>NUCLEOTIDE SEQUENCE</scope>
    <source>
        <strain evidence="10">CBS6075</strain>
    </source>
</reference>
<dbReference type="SUPFAM" id="SSF54928">
    <property type="entry name" value="RNA-binding domain, RBD"/>
    <property type="match status" value="1"/>
</dbReference>
<sequence>MFDSSVHNKQVCTFFQKVGACRHGDKCVRTHVYPKHSRTILFPKLYDNPKHVEESKRDDSGPSNPNPVIESSLDETQTQQRIDSLYKDIFIELALKYGPIEKMVICENVNPHLSGNVYVRFRDETDAMKCYKECNDRWYNGKPIFAELSPVTNLDDATCRLYDTNECDRGGMCNFIHERRADSRLERDLFASQRRLASERRY</sequence>
<evidence type="ECO:0000256" key="7">
    <source>
        <dbReference type="SAM" id="MobiDB-lite"/>
    </source>
</evidence>
<gene>
    <name evidence="10" type="ORF">OGAPHI_006183</name>
</gene>
<dbReference type="OrthoDB" id="423462at2759"/>
<keyword evidence="2" id="KW-0677">Repeat</keyword>
<dbReference type="Pfam" id="PF00076">
    <property type="entry name" value="RRM_1"/>
    <property type="match status" value="1"/>
</dbReference>
<evidence type="ECO:0000256" key="5">
    <source>
        <dbReference type="PROSITE-ProRule" id="PRU00176"/>
    </source>
</evidence>
<keyword evidence="4 6" id="KW-0862">Zinc</keyword>
<feature type="compositionally biased region" description="Basic and acidic residues" evidence="7">
    <location>
        <begin position="51"/>
        <end position="60"/>
    </location>
</feature>
<evidence type="ECO:0000256" key="1">
    <source>
        <dbReference type="ARBA" id="ARBA00022723"/>
    </source>
</evidence>
<dbReference type="InterPro" id="IPR000571">
    <property type="entry name" value="Znf_CCCH"/>
</dbReference>
<feature type="domain" description="C3H1-type" evidence="9">
    <location>
        <begin position="7"/>
        <end position="34"/>
    </location>
</feature>
<evidence type="ECO:0008006" key="12">
    <source>
        <dbReference type="Google" id="ProtNLM"/>
    </source>
</evidence>
<dbReference type="SMART" id="SM00356">
    <property type="entry name" value="ZnF_C3H1"/>
    <property type="match status" value="2"/>
</dbReference>
<dbReference type="PRINTS" id="PR01848">
    <property type="entry name" value="U2AUXFACTOR"/>
</dbReference>
<dbReference type="GO" id="GO:0003723">
    <property type="term" value="F:RNA binding"/>
    <property type="evidence" value="ECO:0007669"/>
    <property type="project" value="UniProtKB-UniRule"/>
</dbReference>
<proteinExistence type="predicted"/>
<feature type="zinc finger region" description="C3H1-type" evidence="6">
    <location>
        <begin position="7"/>
        <end position="34"/>
    </location>
</feature>
<keyword evidence="11" id="KW-1185">Reference proteome</keyword>
<dbReference type="GO" id="GO:0000398">
    <property type="term" value="P:mRNA splicing, via spliceosome"/>
    <property type="evidence" value="ECO:0007669"/>
    <property type="project" value="InterPro"/>
</dbReference>
<dbReference type="GO" id="GO:0089701">
    <property type="term" value="C:U2AF complex"/>
    <property type="evidence" value="ECO:0007669"/>
    <property type="project" value="InterPro"/>
</dbReference>
<evidence type="ECO:0000256" key="4">
    <source>
        <dbReference type="ARBA" id="ARBA00022833"/>
    </source>
</evidence>
<dbReference type="GeneID" id="70238147"/>
<dbReference type="Proteomes" id="UP000769157">
    <property type="component" value="Unassembled WGS sequence"/>
</dbReference>
<keyword evidence="5" id="KW-0694">RNA-binding</keyword>
<organism evidence="10 11">
    <name type="scientific">Ogataea philodendri</name>
    <dbReference type="NCBI Taxonomy" id="1378263"/>
    <lineage>
        <taxon>Eukaryota</taxon>
        <taxon>Fungi</taxon>
        <taxon>Dikarya</taxon>
        <taxon>Ascomycota</taxon>
        <taxon>Saccharomycotina</taxon>
        <taxon>Pichiomycetes</taxon>
        <taxon>Pichiales</taxon>
        <taxon>Pichiaceae</taxon>
        <taxon>Ogataea</taxon>
    </lineage>
</organism>
<feature type="domain" description="C3H1-type" evidence="9">
    <location>
        <begin position="153"/>
        <end position="180"/>
    </location>
</feature>
<dbReference type="InterPro" id="IPR035979">
    <property type="entry name" value="RBD_domain_sf"/>
</dbReference>
<comment type="caution">
    <text evidence="10">The sequence shown here is derived from an EMBL/GenBank/DDBJ whole genome shotgun (WGS) entry which is preliminary data.</text>
</comment>
<dbReference type="Pfam" id="PF00642">
    <property type="entry name" value="zf-CCCH"/>
    <property type="match status" value="1"/>
</dbReference>
<dbReference type="PROSITE" id="PS50103">
    <property type="entry name" value="ZF_C3H1"/>
    <property type="match status" value="2"/>
</dbReference>
<feature type="zinc finger region" description="C3H1-type" evidence="6">
    <location>
        <begin position="153"/>
        <end position="180"/>
    </location>
</feature>
<dbReference type="RefSeq" id="XP_046059106.1">
    <property type="nucleotide sequence ID" value="XM_046207443.1"/>
</dbReference>
<dbReference type="AlphaFoldDB" id="A0A9P8NYU1"/>
<dbReference type="PROSITE" id="PS50102">
    <property type="entry name" value="RRM"/>
    <property type="match status" value="1"/>
</dbReference>
<feature type="domain" description="RRM" evidence="8">
    <location>
        <begin position="66"/>
        <end position="151"/>
    </location>
</feature>
<evidence type="ECO:0000259" key="8">
    <source>
        <dbReference type="PROSITE" id="PS50102"/>
    </source>
</evidence>
<keyword evidence="1 6" id="KW-0479">Metal-binding</keyword>
<dbReference type="PANTHER" id="PTHR12620">
    <property type="entry name" value="U2 SNRNP AUXILIARY FACTOR, SMALL SUBUNIT"/>
    <property type="match status" value="1"/>
</dbReference>
<name>A0A9P8NYU1_9ASCO</name>
<dbReference type="SMART" id="SM00361">
    <property type="entry name" value="RRM_1"/>
    <property type="match status" value="1"/>
</dbReference>